<dbReference type="EMBL" id="SPUK01000001">
    <property type="protein sequence ID" value="TQW00906.1"/>
    <property type="molecule type" value="Genomic_DNA"/>
</dbReference>
<evidence type="ECO:0000313" key="1">
    <source>
        <dbReference type="EMBL" id="TQW00906.1"/>
    </source>
</evidence>
<sequence length="185" mass="20159">MPRLHEAGSYSKEVSNKAVFHVNLTKSTAKRVTDKMRATIGLFKLVTFLHKGKAAVALTQPTLFAVILKSIVAYSHLSQAEPLQVPQGGASSEFVVAPWEREAPVVAQECLAATRSRHGHSGCQQIQLGNFHHNGGSLGISYLAAHPGTTCLLVLRASACQHRFDVIWQFIGPVSTRLFGHFQSF</sequence>
<name>A0A545VGR8_9HYPO</name>
<protein>
    <submittedName>
        <fullName evidence="1">Uncharacterized protein</fullName>
    </submittedName>
</protein>
<proteinExistence type="predicted"/>
<gene>
    <name evidence="1" type="ORF">IF1G_00837</name>
</gene>
<dbReference type="Proteomes" id="UP000315783">
    <property type="component" value="Unassembled WGS sequence"/>
</dbReference>
<reference evidence="1 2" key="1">
    <citation type="journal article" date="2019" name="Appl. Microbiol. Biotechnol.">
        <title>Genome sequence of Isaria javanica and comparative genome analysis insights into family S53 peptidase evolution in fungal entomopathogens.</title>
        <authorList>
            <person name="Lin R."/>
            <person name="Zhang X."/>
            <person name="Xin B."/>
            <person name="Zou M."/>
            <person name="Gao Y."/>
            <person name="Qin F."/>
            <person name="Hu Q."/>
            <person name="Xie B."/>
            <person name="Cheng X."/>
        </authorList>
    </citation>
    <scope>NUCLEOTIDE SEQUENCE [LARGE SCALE GENOMIC DNA]</scope>
    <source>
        <strain evidence="1 2">IJ1G</strain>
    </source>
</reference>
<keyword evidence="2" id="KW-1185">Reference proteome</keyword>
<evidence type="ECO:0000313" key="2">
    <source>
        <dbReference type="Proteomes" id="UP000315783"/>
    </source>
</evidence>
<dbReference type="AlphaFoldDB" id="A0A545VGR8"/>
<organism evidence="1 2">
    <name type="scientific">Cordyceps javanica</name>
    <dbReference type="NCBI Taxonomy" id="43265"/>
    <lineage>
        <taxon>Eukaryota</taxon>
        <taxon>Fungi</taxon>
        <taxon>Dikarya</taxon>
        <taxon>Ascomycota</taxon>
        <taxon>Pezizomycotina</taxon>
        <taxon>Sordariomycetes</taxon>
        <taxon>Hypocreomycetidae</taxon>
        <taxon>Hypocreales</taxon>
        <taxon>Cordycipitaceae</taxon>
        <taxon>Cordyceps</taxon>
    </lineage>
</organism>
<comment type="caution">
    <text evidence="1">The sequence shown here is derived from an EMBL/GenBank/DDBJ whole genome shotgun (WGS) entry which is preliminary data.</text>
</comment>
<accession>A0A545VGR8</accession>